<accession>A0A1Q8YCD8</accession>
<sequence>MKLLKPWLAFASQLEMLQTRGLQVEDRAAAIDYLERLGYYRLSGYWYPLRAVDTTASRAQGKAVRLDGFVPGSRFEDVVRLYVFDKKLRLLALDALERIEMAVRVDVAHLLGQRDPGAHENPACLHGNFAKKLITKGPDAGKTQHQLWLTKYKSLLSRARKEPFVLHHQQQYGALPIWAAVEVWDFGLLSKLFAGMQYADQEQIAAIYGAPTGLAFAQWLRSLNFIRNVSAHHSRLWNINVVERAAVPAHWPVELDNARPFFYFCLMRQLLRVICPRSSWGQRVAALLKDEFPHANNAGVSLKDLGTFEGWADAVPWKNER</sequence>
<reference evidence="1 2" key="1">
    <citation type="submission" date="2017-01" db="EMBL/GenBank/DDBJ databases">
        <title>Genome sequence of Rhodoferax antarcticus ANT.BR, a psychrophilic purple nonsulfur bacterium from an Antarctic microbial mat.</title>
        <authorList>
            <person name="Baker J."/>
            <person name="Riester C."/>
            <person name="Skinner B."/>
            <person name="Newell A."/>
            <person name="Swingley W."/>
            <person name="Madigan M."/>
            <person name="Jung D."/>
            <person name="Asao M."/>
            <person name="Chen M."/>
            <person name="Loughlin P."/>
            <person name="Pan H."/>
            <person name="Lin S."/>
            <person name="Li N."/>
            <person name="Shaw J."/>
            <person name="Prado M."/>
            <person name="Sherman C."/>
            <person name="Li X."/>
            <person name="Tang J."/>
            <person name="Blankenship R."/>
            <person name="Zhao T."/>
            <person name="Touchman J."/>
            <person name="Sattley M."/>
        </authorList>
    </citation>
    <scope>NUCLEOTIDE SEQUENCE [LARGE SCALE GENOMIC DNA]</scope>
    <source>
        <strain evidence="1 2">ANT.BR</strain>
    </source>
</reference>
<dbReference type="PIRSF" id="PIRSF034934">
    <property type="entry name" value="AbiF_AbiD"/>
    <property type="match status" value="1"/>
</dbReference>
<dbReference type="STRING" id="81479.RA876_09205"/>
<proteinExistence type="predicted"/>
<dbReference type="InterPro" id="IPR011664">
    <property type="entry name" value="Abi_system_AbiD/AbiF-like"/>
</dbReference>
<protein>
    <submittedName>
        <fullName evidence="1">Abi-like family protein</fullName>
    </submittedName>
</protein>
<evidence type="ECO:0000313" key="2">
    <source>
        <dbReference type="Proteomes" id="UP000185911"/>
    </source>
</evidence>
<name>A0A1Q8YCD8_9BURK</name>
<organism evidence="1 2">
    <name type="scientific">Rhodoferax antarcticus ANT.BR</name>
    <dbReference type="NCBI Taxonomy" id="1111071"/>
    <lineage>
        <taxon>Bacteria</taxon>
        <taxon>Pseudomonadati</taxon>
        <taxon>Pseudomonadota</taxon>
        <taxon>Betaproteobacteria</taxon>
        <taxon>Burkholderiales</taxon>
        <taxon>Comamonadaceae</taxon>
        <taxon>Rhodoferax</taxon>
    </lineage>
</organism>
<dbReference type="Proteomes" id="UP000185911">
    <property type="component" value="Unassembled WGS sequence"/>
</dbReference>
<dbReference type="EMBL" id="MSYM01000014">
    <property type="protein sequence ID" value="OLP05673.1"/>
    <property type="molecule type" value="Genomic_DNA"/>
</dbReference>
<dbReference type="AlphaFoldDB" id="A0A1Q8YCD8"/>
<evidence type="ECO:0000313" key="1">
    <source>
        <dbReference type="EMBL" id="OLP05673.1"/>
    </source>
</evidence>
<dbReference type="InterPro" id="IPR017034">
    <property type="entry name" value="Abi_system_AbiD/AbiF"/>
</dbReference>
<keyword evidence="2" id="KW-1185">Reference proteome</keyword>
<dbReference type="RefSeq" id="WP_075587287.1">
    <property type="nucleotide sequence ID" value="NZ_MSYM01000014.1"/>
</dbReference>
<gene>
    <name evidence="1" type="ORF">BLL52_3046</name>
</gene>
<comment type="caution">
    <text evidence="1">The sequence shown here is derived from an EMBL/GenBank/DDBJ whole genome shotgun (WGS) entry which is preliminary data.</text>
</comment>
<dbReference type="Pfam" id="PF07751">
    <property type="entry name" value="Abi_2"/>
    <property type="match status" value="1"/>
</dbReference>